<proteinExistence type="predicted"/>
<organism evidence="2 3">
    <name type="scientific">Micromonospora qiuiae</name>
    <dbReference type="NCBI Taxonomy" id="502268"/>
    <lineage>
        <taxon>Bacteria</taxon>
        <taxon>Bacillati</taxon>
        <taxon>Actinomycetota</taxon>
        <taxon>Actinomycetes</taxon>
        <taxon>Micromonosporales</taxon>
        <taxon>Micromonosporaceae</taxon>
        <taxon>Micromonospora</taxon>
    </lineage>
</organism>
<gene>
    <name evidence="2" type="ORF">Vqi01_41160</name>
</gene>
<feature type="domain" description="NIPSNAP" evidence="1">
    <location>
        <begin position="3"/>
        <end position="84"/>
    </location>
</feature>
<keyword evidence="3" id="KW-1185">Reference proteome</keyword>
<reference evidence="2 3" key="1">
    <citation type="submission" date="2021-01" db="EMBL/GenBank/DDBJ databases">
        <title>Whole genome shotgun sequence of Verrucosispora qiuiae NBRC 106684.</title>
        <authorList>
            <person name="Komaki H."/>
            <person name="Tamura T."/>
        </authorList>
    </citation>
    <scope>NUCLEOTIDE SEQUENCE [LARGE SCALE GENOMIC DNA]</scope>
    <source>
        <strain evidence="2 3">NBRC 106684</strain>
    </source>
</reference>
<comment type="caution">
    <text evidence="2">The sequence shown here is derived from an EMBL/GenBank/DDBJ whole genome shotgun (WGS) entry which is preliminary data.</text>
</comment>
<accession>A0ABQ4JF89</accession>
<dbReference type="Proteomes" id="UP000653076">
    <property type="component" value="Unassembled WGS sequence"/>
</dbReference>
<dbReference type="InterPro" id="IPR011008">
    <property type="entry name" value="Dimeric_a/b-barrel"/>
</dbReference>
<dbReference type="RefSeq" id="WP_204036452.1">
    <property type="nucleotide sequence ID" value="NZ_BOPC01000059.1"/>
</dbReference>
<dbReference type="Pfam" id="PF07978">
    <property type="entry name" value="NIPSNAP"/>
    <property type="match status" value="1"/>
</dbReference>
<dbReference type="EMBL" id="BOPC01000059">
    <property type="protein sequence ID" value="GIJ28954.1"/>
    <property type="molecule type" value="Genomic_DNA"/>
</dbReference>
<dbReference type="InterPro" id="IPR012577">
    <property type="entry name" value="NIPSNAP"/>
</dbReference>
<evidence type="ECO:0000313" key="3">
    <source>
        <dbReference type="Proteomes" id="UP000653076"/>
    </source>
</evidence>
<dbReference type="SUPFAM" id="SSF54909">
    <property type="entry name" value="Dimeric alpha+beta barrel"/>
    <property type="match status" value="1"/>
</dbReference>
<evidence type="ECO:0000259" key="1">
    <source>
        <dbReference type="Pfam" id="PF07978"/>
    </source>
</evidence>
<name>A0ABQ4JF89_9ACTN</name>
<sequence length="246" mass="28204">MIVELRRYTLREGRRDELIDLFDREFVETQEELGMAVLGQFRDLDRPDQFVWLRGFTDMQARRTSLTAFYSGPVWAKHGPAANATMLDSDDVLLLREIVAVPVSDRSTANPESVLHATIWYWAGPFPDPTHSSTQTLALLRTEYAPNDYPRLPIREQEHALVWLTRSPLQEGVPTEVVKTERFRLSPTRRSSLHWRTQQRAVDAERHARWCVGSGRGDGVYATHVGRTADGRLASFVTDFRVVLLE</sequence>
<dbReference type="Gene3D" id="3.30.70.100">
    <property type="match status" value="1"/>
</dbReference>
<evidence type="ECO:0000313" key="2">
    <source>
        <dbReference type="EMBL" id="GIJ28954.1"/>
    </source>
</evidence>
<protein>
    <submittedName>
        <fullName evidence="2">NIPSNAP family protein</fullName>
    </submittedName>
</protein>